<dbReference type="EMBL" id="CAJVPT010008269">
    <property type="protein sequence ID" value="CAG8550158.1"/>
    <property type="molecule type" value="Genomic_DNA"/>
</dbReference>
<name>A0ACA9LTJ8_9GLOM</name>
<protein>
    <submittedName>
        <fullName evidence="1">5533_t:CDS:1</fullName>
    </submittedName>
</protein>
<keyword evidence="2" id="KW-1185">Reference proteome</keyword>
<accession>A0ACA9LTJ8</accession>
<proteinExistence type="predicted"/>
<evidence type="ECO:0000313" key="1">
    <source>
        <dbReference type="EMBL" id="CAG8550158.1"/>
    </source>
</evidence>
<dbReference type="Proteomes" id="UP000789525">
    <property type="component" value="Unassembled WGS sequence"/>
</dbReference>
<reference evidence="1" key="1">
    <citation type="submission" date="2021-06" db="EMBL/GenBank/DDBJ databases">
        <authorList>
            <person name="Kallberg Y."/>
            <person name="Tangrot J."/>
            <person name="Rosling A."/>
        </authorList>
    </citation>
    <scope>NUCLEOTIDE SEQUENCE</scope>
    <source>
        <strain evidence="1">CL356</strain>
    </source>
</reference>
<organism evidence="1 2">
    <name type="scientific">Acaulospora colombiana</name>
    <dbReference type="NCBI Taxonomy" id="27376"/>
    <lineage>
        <taxon>Eukaryota</taxon>
        <taxon>Fungi</taxon>
        <taxon>Fungi incertae sedis</taxon>
        <taxon>Mucoromycota</taxon>
        <taxon>Glomeromycotina</taxon>
        <taxon>Glomeromycetes</taxon>
        <taxon>Diversisporales</taxon>
        <taxon>Acaulosporaceae</taxon>
        <taxon>Acaulospora</taxon>
    </lineage>
</organism>
<evidence type="ECO:0000313" key="2">
    <source>
        <dbReference type="Proteomes" id="UP000789525"/>
    </source>
</evidence>
<gene>
    <name evidence="1" type="ORF">ACOLOM_LOCUS4820</name>
</gene>
<feature type="non-terminal residue" evidence="1">
    <location>
        <position position="1"/>
    </location>
</feature>
<comment type="caution">
    <text evidence="1">The sequence shown here is derived from an EMBL/GenBank/DDBJ whole genome shotgun (WGS) entry which is preliminary data.</text>
</comment>
<sequence>SNPTLTIPAMEWKNVGARLTGNAPVGLKDFAIGYYKNTNTMIIFGGTTANGNKNGQTYLANFNNLSWSSPPSSQGPQARSDMLYGMDVWGSYRNTFVISCGRGEGDVIFNDTWAFDMVYLTWTQITDVTSMSGPVPQFYSAIGGIDTTIQTGSQVTPNNTMWISHGTNGTVFFTDLWAQVFRGSWTPNENTLSTVWYKVPTSGVIPQGRKQPAGAILPGGRLAIYGGCNSTGGDCAIPDVSSLVLGNDYNSGIPTSVTKAFWSPDSQCLGSREDAAMVMNGIYSVPAFSTQAIVFGGKLPGDAPIGVDGEVGILDTSSGVWVRVVPQGDGNALPKTRAGARMIATGNTVTSVSSNAGAIDILMFGGEALDNSSTNYNDLWILRLYDAPTSGNNPSNITKTEFLSCIPASQDNMPVMPDNNESDDHGDGGGIGNKFATLLNLKSQETSKSPKSFEVNRSSNKSFHQNEGDSPVSILKPAGDSWVEKRKSVTESANYNTSSRGTMASVASGRGKLEDKDPNDESESENSDSRIINQNLGTGTSHRNIMTNVDEEEELDEETRQAKLEEEITNRDVVVMTIPKRRLTVVNA</sequence>